<evidence type="ECO:0000313" key="3">
    <source>
        <dbReference type="EMBL" id="SVD39543.1"/>
    </source>
</evidence>
<evidence type="ECO:0000259" key="2">
    <source>
        <dbReference type="Pfam" id="PF13203"/>
    </source>
</evidence>
<dbReference type="InterPro" id="IPR018698">
    <property type="entry name" value="VWA-like_dom"/>
</dbReference>
<evidence type="ECO:0008006" key="4">
    <source>
        <dbReference type="Google" id="ProtNLM"/>
    </source>
</evidence>
<gene>
    <name evidence="3" type="ORF">METZ01_LOCUS392397</name>
</gene>
<protein>
    <recommendedName>
        <fullName evidence="4">VWA-like domain-containing protein</fullName>
    </recommendedName>
</protein>
<dbReference type="InterPro" id="IPR025154">
    <property type="entry name" value="Put_metallopeptidase_dom"/>
</dbReference>
<accession>A0A382UZ67</accession>
<evidence type="ECO:0000259" key="1">
    <source>
        <dbReference type="Pfam" id="PF09967"/>
    </source>
</evidence>
<feature type="non-terminal residue" evidence="3">
    <location>
        <position position="1"/>
    </location>
</feature>
<dbReference type="PANTHER" id="PTHR38730">
    <property type="entry name" value="SLL7028 PROTEIN"/>
    <property type="match status" value="1"/>
</dbReference>
<feature type="domain" description="Putative metallopeptidase" evidence="2">
    <location>
        <begin position="3"/>
        <end position="155"/>
    </location>
</feature>
<dbReference type="EMBL" id="UINC01147935">
    <property type="protein sequence ID" value="SVD39543.1"/>
    <property type="molecule type" value="Genomic_DNA"/>
</dbReference>
<sequence length="289" mass="32795">PIIWNCAGDYIINHMLTKAGFEIPTAGLLDKKYGDGWSTDSVYDDLMKEKKDFDTQTLMLDLREGGSKEDLQDGPKLDSAVTNIIVRARTQAQMSGKQGTGEIPDEIERMIDELLNPKLPWPVILHKFLDQRVKEEYSWARKNRRYPSDTYMPSLHSYGLGHLTFAIDTSGSIDDDHLKEMLSEIKGIQQVFNPEHMTIIDCDSQIHQVHTIDQTTDIMSLKFHGGGGTMFQPVLDYVSEHPTQALIYFTDLYGESTLDSVDYPVLWICNSDHEPATIGETVYVDHYST</sequence>
<dbReference type="Pfam" id="PF09967">
    <property type="entry name" value="DUF2201"/>
    <property type="match status" value="1"/>
</dbReference>
<dbReference type="AlphaFoldDB" id="A0A382UZ67"/>
<organism evidence="3">
    <name type="scientific">marine metagenome</name>
    <dbReference type="NCBI Taxonomy" id="408172"/>
    <lineage>
        <taxon>unclassified sequences</taxon>
        <taxon>metagenomes</taxon>
        <taxon>ecological metagenomes</taxon>
    </lineage>
</organism>
<dbReference type="PANTHER" id="PTHR38730:SF1">
    <property type="entry name" value="SLL7028 PROTEIN"/>
    <property type="match status" value="1"/>
</dbReference>
<name>A0A382UZ67_9ZZZZ</name>
<dbReference type="Pfam" id="PF13203">
    <property type="entry name" value="DUF2201_N"/>
    <property type="match status" value="1"/>
</dbReference>
<reference evidence="3" key="1">
    <citation type="submission" date="2018-05" db="EMBL/GenBank/DDBJ databases">
        <authorList>
            <person name="Lanie J.A."/>
            <person name="Ng W.-L."/>
            <person name="Kazmierczak K.M."/>
            <person name="Andrzejewski T.M."/>
            <person name="Davidsen T.M."/>
            <person name="Wayne K.J."/>
            <person name="Tettelin H."/>
            <person name="Glass J.I."/>
            <person name="Rusch D."/>
            <person name="Podicherti R."/>
            <person name="Tsui H.-C.T."/>
            <person name="Winkler M.E."/>
        </authorList>
    </citation>
    <scope>NUCLEOTIDE SEQUENCE</scope>
</reference>
<dbReference type="InterPro" id="IPR036465">
    <property type="entry name" value="vWFA_dom_sf"/>
</dbReference>
<proteinExistence type="predicted"/>
<feature type="non-terminal residue" evidence="3">
    <location>
        <position position="289"/>
    </location>
</feature>
<feature type="domain" description="VWA-like" evidence="1">
    <location>
        <begin position="164"/>
        <end position="273"/>
    </location>
</feature>
<dbReference type="SUPFAM" id="SSF53300">
    <property type="entry name" value="vWA-like"/>
    <property type="match status" value="1"/>
</dbReference>